<name>A0A6N3EJK6_ENTCA</name>
<dbReference type="GO" id="GO:0016052">
    <property type="term" value="P:carbohydrate catabolic process"/>
    <property type="evidence" value="ECO:0007669"/>
    <property type="project" value="TreeGrafter"/>
</dbReference>
<organism evidence="5">
    <name type="scientific">Enterococcus casseliflavus</name>
    <name type="common">Enterococcus flavescens</name>
    <dbReference type="NCBI Taxonomy" id="37734"/>
    <lineage>
        <taxon>Bacteria</taxon>
        <taxon>Bacillati</taxon>
        <taxon>Bacillota</taxon>
        <taxon>Bacilli</taxon>
        <taxon>Lactobacillales</taxon>
        <taxon>Enterococcaceae</taxon>
        <taxon>Enterococcus</taxon>
    </lineage>
</organism>
<evidence type="ECO:0000313" key="5">
    <source>
        <dbReference type="EMBL" id="VYU38921.1"/>
    </source>
</evidence>
<keyword evidence="2 5" id="KW-0378">Hydrolase</keyword>
<dbReference type="PROSITE" id="PS00653">
    <property type="entry name" value="GLYCOSYL_HYDROL_F1_2"/>
    <property type="match status" value="1"/>
</dbReference>
<dbReference type="AlphaFoldDB" id="A0A6N3EJK6"/>
<dbReference type="Pfam" id="PF00232">
    <property type="entry name" value="Glyco_hydro_1"/>
    <property type="match status" value="1"/>
</dbReference>
<dbReference type="PRINTS" id="PR00131">
    <property type="entry name" value="GLHYDRLASE1"/>
</dbReference>
<gene>
    <name evidence="5" type="primary">bglH_8</name>
    <name evidence="5" type="ORF">ECLFYP2_03150</name>
</gene>
<evidence type="ECO:0000256" key="4">
    <source>
        <dbReference type="RuleBase" id="RU003690"/>
    </source>
</evidence>
<dbReference type="GO" id="GO:0005829">
    <property type="term" value="C:cytosol"/>
    <property type="evidence" value="ECO:0007669"/>
    <property type="project" value="TreeGrafter"/>
</dbReference>
<dbReference type="SUPFAM" id="SSF51445">
    <property type="entry name" value="(Trans)glycosidases"/>
    <property type="match status" value="1"/>
</dbReference>
<evidence type="ECO:0000256" key="2">
    <source>
        <dbReference type="ARBA" id="ARBA00022801"/>
    </source>
</evidence>
<sequence>MSKGFPDKFLFGGAIAANQAEGAYQEGLKGLGICDILPVGKERLLTIDPQLKKDHYYPSHKAIDFYHHVEEDIALLKEMGLQCFRFSINWARLFPRGDEKEANQEGIDFYHRLIDGLIAAKIEPIVTISHYETPLFLATEYGGWKNRQLISFFLNYCEVIFSEYGKKVTYWMSFNEINNIVKIPWFAGALRTEEDENPAQAQYQAAHHMFVAHSLANKSLKKINPKAKMGCMLSLSGVYPDTPNPKDIFGSYEFRRKSLFFSDVMIRGAYPAYSKRLFEELSINLEIEKGDLETIQSYTSDYLAFSYYLTTVYSHDLKMKTGTGGPQGKKNPYLETSPWGWQIDPLGLRYVCNELYDRYQIPLMIAENGLGMEDHIDANGKIIDKERQNYLRDHLLALSEAIHDGCEILAYTWWGIIDIVSAGTGEMNKRYGFIHVDVDNEGNGTFERRKKYSFAYYKKIIEQNKNLADM</sequence>
<reference evidence="5" key="1">
    <citation type="submission" date="2019-11" db="EMBL/GenBank/DDBJ databases">
        <authorList>
            <person name="Feng L."/>
        </authorList>
    </citation>
    <scope>NUCLEOTIDE SEQUENCE</scope>
    <source>
        <strain evidence="5">ECasseliflavusLFYP2</strain>
    </source>
</reference>
<evidence type="ECO:0000256" key="1">
    <source>
        <dbReference type="ARBA" id="ARBA00010838"/>
    </source>
</evidence>
<accession>A0A6N3EJK6</accession>
<dbReference type="EMBL" id="CACRTX010000013">
    <property type="protein sequence ID" value="VYU38921.1"/>
    <property type="molecule type" value="Genomic_DNA"/>
</dbReference>
<dbReference type="EC" id="3.2.1.86" evidence="5"/>
<comment type="similarity">
    <text evidence="1 4">Belongs to the glycosyl hydrolase 1 family.</text>
</comment>
<dbReference type="InterPro" id="IPR017853">
    <property type="entry name" value="GH"/>
</dbReference>
<proteinExistence type="inferred from homology"/>
<dbReference type="InterPro" id="IPR033132">
    <property type="entry name" value="GH_1_N_CS"/>
</dbReference>
<dbReference type="RefSeq" id="WP_421758265.1">
    <property type="nucleotide sequence ID" value="NZ_CACRTX010000013.1"/>
</dbReference>
<dbReference type="Gene3D" id="3.20.20.80">
    <property type="entry name" value="Glycosidases"/>
    <property type="match status" value="1"/>
</dbReference>
<dbReference type="InterPro" id="IPR001360">
    <property type="entry name" value="Glyco_hydro_1"/>
</dbReference>
<dbReference type="FunFam" id="3.20.20.80:FF:000004">
    <property type="entry name" value="Beta-glucosidase 6-phospho-beta-glucosidase"/>
    <property type="match status" value="1"/>
</dbReference>
<dbReference type="PANTHER" id="PTHR10353:SF122">
    <property type="entry name" value="6-PHOSPHO-BETA-GLUCOSIDASE ASCB-RELATED"/>
    <property type="match status" value="1"/>
</dbReference>
<dbReference type="GO" id="GO:0008706">
    <property type="term" value="F:6-phospho-beta-glucosidase activity"/>
    <property type="evidence" value="ECO:0007669"/>
    <property type="project" value="UniProtKB-EC"/>
</dbReference>
<dbReference type="PANTHER" id="PTHR10353">
    <property type="entry name" value="GLYCOSYL HYDROLASE"/>
    <property type="match status" value="1"/>
</dbReference>
<keyword evidence="3 5" id="KW-0326">Glycosidase</keyword>
<evidence type="ECO:0000256" key="3">
    <source>
        <dbReference type="ARBA" id="ARBA00023295"/>
    </source>
</evidence>
<protein>
    <submittedName>
        <fullName evidence="5">Aryl-phospho-beta-D-glucosidase BglH</fullName>
        <ecNumber evidence="5">3.2.1.86</ecNumber>
    </submittedName>
</protein>